<dbReference type="InterPro" id="IPR004839">
    <property type="entry name" value="Aminotransferase_I/II_large"/>
</dbReference>
<dbReference type="PANTHER" id="PTHR13693:SF77">
    <property type="entry name" value="8-AMINO-7-OXONONANOATE SYNTHASE"/>
    <property type="match status" value="1"/>
</dbReference>
<dbReference type="GO" id="GO:0016740">
    <property type="term" value="F:transferase activity"/>
    <property type="evidence" value="ECO:0007669"/>
    <property type="project" value="UniProtKB-KW"/>
</dbReference>
<evidence type="ECO:0000256" key="4">
    <source>
        <dbReference type="ARBA" id="ARBA00022898"/>
    </source>
</evidence>
<dbReference type="Gene3D" id="3.90.1150.10">
    <property type="entry name" value="Aspartate Aminotransferase, domain 1"/>
    <property type="match status" value="1"/>
</dbReference>
<dbReference type="Gene3D" id="3.40.640.10">
    <property type="entry name" value="Type I PLP-dependent aspartate aminotransferase-like (Major domain)"/>
    <property type="match status" value="1"/>
</dbReference>
<dbReference type="InterPro" id="IPR015424">
    <property type="entry name" value="PyrdxlP-dep_Trfase"/>
</dbReference>
<evidence type="ECO:0000256" key="5">
    <source>
        <dbReference type="SAM" id="Phobius"/>
    </source>
</evidence>
<feature type="domain" description="Aminotransferase class I/classII large" evidence="6">
    <location>
        <begin position="25"/>
        <end position="384"/>
    </location>
</feature>
<organism evidence="7">
    <name type="scientific">Fagus sylvatica</name>
    <name type="common">Beechnut</name>
    <dbReference type="NCBI Taxonomy" id="28930"/>
    <lineage>
        <taxon>Eukaryota</taxon>
        <taxon>Viridiplantae</taxon>
        <taxon>Streptophyta</taxon>
        <taxon>Embryophyta</taxon>
        <taxon>Tracheophyta</taxon>
        <taxon>Spermatophyta</taxon>
        <taxon>Magnoliopsida</taxon>
        <taxon>eudicotyledons</taxon>
        <taxon>Gunneridae</taxon>
        <taxon>Pentapetalae</taxon>
        <taxon>rosids</taxon>
        <taxon>fabids</taxon>
        <taxon>Fagales</taxon>
        <taxon>Fagaceae</taxon>
        <taxon>Fagus</taxon>
    </lineage>
</organism>
<sequence>MGDEAFCIDKVTDNEGEACTQPFKKLLLFSGNDYLGLSSHPTIGKAAAKAALELGMGPRGSALICGYTNYHRLLESCLADLKKKEDCLLCPTGFAANMAVMVALGNIGALLAAGRKPLEEERIAIFSDSLNHASIIDGIRLAERQKSVEVFIYRHCDMSHLNALLLKCKTKRKVVVTDSLFSMDGDFAPMIELVKLRKKHQFLLVVDDLPLQLASWLMEPLFVAKNGGGVAEEFNCEEDVDICIGTLSKAAGCHGGFIACSKRWKQLIQSRGRSFIFSTAMPVPIAAAAHAAVIVAKKETWRRREIWKRVQDFKALTGIPITSPIISLIVGSEEKALQSSRHLLKSGFHVTAIRPPTVPPNSCRLRVTLTSVHTLDDLKKLTTALSQSIDFQDIGIQSSNGYARL</sequence>
<dbReference type="EMBL" id="OIVN01004357">
    <property type="protein sequence ID" value="SPD16889.1"/>
    <property type="molecule type" value="Genomic_DNA"/>
</dbReference>
<evidence type="ECO:0000256" key="2">
    <source>
        <dbReference type="ARBA" id="ARBA00010008"/>
    </source>
</evidence>
<keyword evidence="5" id="KW-0812">Transmembrane</keyword>
<dbReference type="Pfam" id="PF00155">
    <property type="entry name" value="Aminotran_1_2"/>
    <property type="match status" value="1"/>
</dbReference>
<dbReference type="GO" id="GO:0030170">
    <property type="term" value="F:pyridoxal phosphate binding"/>
    <property type="evidence" value="ECO:0007669"/>
    <property type="project" value="InterPro"/>
</dbReference>
<dbReference type="AlphaFoldDB" id="A0A2N9HYU3"/>
<dbReference type="InterPro" id="IPR015422">
    <property type="entry name" value="PyrdxlP-dep_Trfase_small"/>
</dbReference>
<dbReference type="PANTHER" id="PTHR13693">
    <property type="entry name" value="CLASS II AMINOTRANSFERASE/8-AMINO-7-OXONONANOATE SYNTHASE"/>
    <property type="match status" value="1"/>
</dbReference>
<dbReference type="InterPro" id="IPR015421">
    <property type="entry name" value="PyrdxlP-dep_Trfase_major"/>
</dbReference>
<gene>
    <name evidence="7" type="ORF">FSB_LOCUS44771</name>
</gene>
<proteinExistence type="inferred from homology"/>
<evidence type="ECO:0000256" key="1">
    <source>
        <dbReference type="ARBA" id="ARBA00001933"/>
    </source>
</evidence>
<reference evidence="7" key="1">
    <citation type="submission" date="2018-02" db="EMBL/GenBank/DDBJ databases">
        <authorList>
            <person name="Cohen D.B."/>
            <person name="Kent A.D."/>
        </authorList>
    </citation>
    <scope>NUCLEOTIDE SEQUENCE</scope>
</reference>
<evidence type="ECO:0000259" key="6">
    <source>
        <dbReference type="Pfam" id="PF00155"/>
    </source>
</evidence>
<keyword evidence="3" id="KW-0808">Transferase</keyword>
<keyword evidence="5" id="KW-0472">Membrane</keyword>
<keyword evidence="5" id="KW-1133">Transmembrane helix</keyword>
<dbReference type="InterPro" id="IPR050087">
    <property type="entry name" value="AON_synthase_class-II"/>
</dbReference>
<comment type="similarity">
    <text evidence="2">Belongs to the class-II pyridoxal-phosphate-dependent aminotransferase family. BioF subfamily.</text>
</comment>
<keyword evidence="4" id="KW-0663">Pyridoxal phosphate</keyword>
<accession>A0A2N9HYU3</accession>
<dbReference type="GO" id="GO:0009102">
    <property type="term" value="P:biotin biosynthetic process"/>
    <property type="evidence" value="ECO:0007669"/>
    <property type="project" value="TreeGrafter"/>
</dbReference>
<dbReference type="SUPFAM" id="SSF53383">
    <property type="entry name" value="PLP-dependent transferases"/>
    <property type="match status" value="1"/>
</dbReference>
<protein>
    <recommendedName>
        <fullName evidence="6">Aminotransferase class I/classII large domain-containing protein</fullName>
    </recommendedName>
</protein>
<feature type="transmembrane region" description="Helical" evidence="5">
    <location>
        <begin position="275"/>
        <end position="296"/>
    </location>
</feature>
<evidence type="ECO:0000313" key="7">
    <source>
        <dbReference type="EMBL" id="SPD16889.1"/>
    </source>
</evidence>
<name>A0A2N9HYU3_FAGSY</name>
<evidence type="ECO:0000256" key="3">
    <source>
        <dbReference type="ARBA" id="ARBA00022679"/>
    </source>
</evidence>
<comment type="cofactor">
    <cofactor evidence="1">
        <name>pyridoxal 5'-phosphate</name>
        <dbReference type="ChEBI" id="CHEBI:597326"/>
    </cofactor>
</comment>